<proteinExistence type="predicted"/>
<reference evidence="2 3" key="1">
    <citation type="submission" date="2019-07" db="EMBL/GenBank/DDBJ databases">
        <title>Genome sequencing of the stress-tolerant strain Azospirillum brasilense Az19.</title>
        <authorList>
            <person name="Maroniche G.A."/>
            <person name="Garcia J.E."/>
            <person name="Pagnussat L."/>
            <person name="Amenta M."/>
            <person name="Creus C.M."/>
        </authorList>
    </citation>
    <scope>NUCLEOTIDE SEQUENCE [LARGE SCALE GENOMIC DNA]</scope>
    <source>
        <strain evidence="2 3">Az19</strain>
    </source>
</reference>
<evidence type="ECO:0000313" key="3">
    <source>
        <dbReference type="Proteomes" id="UP000325333"/>
    </source>
</evidence>
<dbReference type="EMBL" id="VEWN01000013">
    <property type="protein sequence ID" value="KAA1053843.1"/>
    <property type="molecule type" value="Genomic_DNA"/>
</dbReference>
<keyword evidence="1" id="KW-1133">Transmembrane helix</keyword>
<keyword evidence="1" id="KW-0472">Membrane</keyword>
<comment type="caution">
    <text evidence="2">The sequence shown here is derived from an EMBL/GenBank/DDBJ whole genome shotgun (WGS) entry which is preliminary data.</text>
</comment>
<sequence>MTEPFAHLYASLDSLHTVLSVGFWIGAILGLVAAIRGRGWGGLLMLTCLVVLLLQWGMFAYPEYFVPLVLVLIAIEWAGERREERMRSRTPTIIRAAKFHNFLTADWLYRHRKEASTAVILTGALFAGMGHDTAAGLCFILAFATIVWVILDDTPMQERFSVAAPGNAWDIGQAAITGALPEIQAVAEQGMHFFEIADEFQARGFRVSGMDIRCALAKAQAPAQRVTDDEARLRLSLTLDRLLERRVAQAVA</sequence>
<gene>
    <name evidence="2" type="ORF">FH063_002425</name>
</gene>
<name>A0A5B0KQ21_9PROT</name>
<protein>
    <submittedName>
        <fullName evidence="2">Uncharacterized protein</fullName>
    </submittedName>
</protein>
<feature type="transmembrane region" description="Helical" evidence="1">
    <location>
        <begin position="40"/>
        <end position="58"/>
    </location>
</feature>
<feature type="transmembrane region" description="Helical" evidence="1">
    <location>
        <begin position="118"/>
        <end position="151"/>
    </location>
</feature>
<accession>A0A5B0KQ21</accession>
<dbReference type="AlphaFoldDB" id="A0A5B0KQ21"/>
<keyword evidence="1" id="KW-0812">Transmembrane</keyword>
<evidence type="ECO:0000256" key="1">
    <source>
        <dbReference type="SAM" id="Phobius"/>
    </source>
</evidence>
<dbReference type="RefSeq" id="WP_149650957.1">
    <property type="nucleotide sequence ID" value="NZ_VEWN01000013.1"/>
</dbReference>
<organism evidence="2 3">
    <name type="scientific">Azospirillum argentinense</name>
    <dbReference type="NCBI Taxonomy" id="2970906"/>
    <lineage>
        <taxon>Bacteria</taxon>
        <taxon>Pseudomonadati</taxon>
        <taxon>Pseudomonadota</taxon>
        <taxon>Alphaproteobacteria</taxon>
        <taxon>Rhodospirillales</taxon>
        <taxon>Azospirillaceae</taxon>
        <taxon>Azospirillum</taxon>
    </lineage>
</organism>
<evidence type="ECO:0000313" key="2">
    <source>
        <dbReference type="EMBL" id="KAA1053843.1"/>
    </source>
</evidence>
<dbReference type="Proteomes" id="UP000325333">
    <property type="component" value="Unassembled WGS sequence"/>
</dbReference>
<feature type="transmembrane region" description="Helical" evidence="1">
    <location>
        <begin position="15"/>
        <end position="33"/>
    </location>
</feature>